<dbReference type="EMBL" id="LUGG01000001">
    <property type="protein sequence ID" value="OBZ79956.1"/>
    <property type="molecule type" value="Genomic_DNA"/>
</dbReference>
<dbReference type="OrthoDB" id="10255344at2759"/>
<gene>
    <name evidence="2" type="ORF">A0H81_01553</name>
</gene>
<proteinExistence type="predicted"/>
<evidence type="ECO:0000313" key="3">
    <source>
        <dbReference type="Proteomes" id="UP000092993"/>
    </source>
</evidence>
<reference evidence="2 3" key="1">
    <citation type="submission" date="2016-03" db="EMBL/GenBank/DDBJ databases">
        <title>Whole genome sequencing of Grifola frondosa 9006-11.</title>
        <authorList>
            <person name="Min B."/>
            <person name="Park H."/>
            <person name="Kim J.-G."/>
            <person name="Cho H."/>
            <person name="Oh Y.-L."/>
            <person name="Kong W.-S."/>
            <person name="Choi I.-G."/>
        </authorList>
    </citation>
    <scope>NUCLEOTIDE SEQUENCE [LARGE SCALE GENOMIC DNA]</scope>
    <source>
        <strain evidence="2 3">9006-11</strain>
    </source>
</reference>
<dbReference type="AlphaFoldDB" id="A0A1C7MU74"/>
<feature type="compositionally biased region" description="Polar residues" evidence="1">
    <location>
        <begin position="62"/>
        <end position="75"/>
    </location>
</feature>
<organism evidence="2 3">
    <name type="scientific">Grifola frondosa</name>
    <name type="common">Maitake</name>
    <name type="synonym">Polyporus frondosus</name>
    <dbReference type="NCBI Taxonomy" id="5627"/>
    <lineage>
        <taxon>Eukaryota</taxon>
        <taxon>Fungi</taxon>
        <taxon>Dikarya</taxon>
        <taxon>Basidiomycota</taxon>
        <taxon>Agaricomycotina</taxon>
        <taxon>Agaricomycetes</taxon>
        <taxon>Polyporales</taxon>
        <taxon>Grifolaceae</taxon>
        <taxon>Grifola</taxon>
    </lineage>
</organism>
<feature type="region of interest" description="Disordered" evidence="1">
    <location>
        <begin position="1"/>
        <end position="142"/>
    </location>
</feature>
<name>A0A1C7MU74_GRIFR</name>
<comment type="caution">
    <text evidence="2">The sequence shown here is derived from an EMBL/GenBank/DDBJ whole genome shotgun (WGS) entry which is preliminary data.</text>
</comment>
<accession>A0A1C7MU74</accession>
<protein>
    <submittedName>
        <fullName evidence="2">Uncharacterized protein</fullName>
    </submittedName>
</protein>
<evidence type="ECO:0000256" key="1">
    <source>
        <dbReference type="SAM" id="MobiDB-lite"/>
    </source>
</evidence>
<dbReference type="Proteomes" id="UP000092993">
    <property type="component" value="Unassembled WGS sequence"/>
</dbReference>
<feature type="compositionally biased region" description="Low complexity" evidence="1">
    <location>
        <begin position="120"/>
        <end position="134"/>
    </location>
</feature>
<evidence type="ECO:0000313" key="2">
    <source>
        <dbReference type="EMBL" id="OBZ79956.1"/>
    </source>
</evidence>
<sequence>MSTQSDPRAQLMASSSSSSSLGKRRVPDDFDDDDNMPAQAVVAESVPRAQPTTPRMRKALQTVKTGFTPVRSSVTRPVPTYAQPSPARRATTGAPPPASITDMTNSPRKAKKGWLGKIRAGPSQSSKAASSRTSALERGQQR</sequence>
<keyword evidence="3" id="KW-1185">Reference proteome</keyword>
<feature type="compositionally biased region" description="Low complexity" evidence="1">
    <location>
        <begin position="84"/>
        <end position="93"/>
    </location>
</feature>